<protein>
    <submittedName>
        <fullName evidence="4">Uncharacterized protein DUF1775</fullName>
    </submittedName>
</protein>
<dbReference type="RefSeq" id="WP_211353100.1">
    <property type="nucleotide sequence ID" value="NZ_CP144375.1"/>
</dbReference>
<feature type="region of interest" description="Disordered" evidence="1">
    <location>
        <begin position="82"/>
        <end position="118"/>
    </location>
</feature>
<dbReference type="AlphaFoldDB" id="A0A3E0HKH8"/>
<proteinExistence type="predicted"/>
<dbReference type="InterPro" id="IPR038507">
    <property type="entry name" value="YcnI-like_sf"/>
</dbReference>
<dbReference type="Pfam" id="PF07987">
    <property type="entry name" value="DUF1775"/>
    <property type="match status" value="1"/>
</dbReference>
<feature type="region of interest" description="Disordered" evidence="1">
    <location>
        <begin position="1"/>
        <end position="21"/>
    </location>
</feature>
<dbReference type="InterPro" id="IPR012533">
    <property type="entry name" value="YcnI-copper_dom"/>
</dbReference>
<feature type="region of interest" description="Disordered" evidence="1">
    <location>
        <begin position="154"/>
        <end position="180"/>
    </location>
</feature>
<accession>A0A3E0HKH8</accession>
<evidence type="ECO:0000313" key="5">
    <source>
        <dbReference type="Proteomes" id="UP000256269"/>
    </source>
</evidence>
<feature type="domain" description="YncI copper-binding" evidence="3">
    <location>
        <begin position="2"/>
        <end position="100"/>
    </location>
</feature>
<keyword evidence="5" id="KW-1185">Reference proteome</keyword>
<keyword evidence="2" id="KW-1133">Transmembrane helix</keyword>
<keyword evidence="2" id="KW-0472">Membrane</keyword>
<evidence type="ECO:0000256" key="1">
    <source>
        <dbReference type="SAM" id="MobiDB-lite"/>
    </source>
</evidence>
<gene>
    <name evidence="4" type="ORF">BCF44_106147</name>
</gene>
<comment type="caution">
    <text evidence="4">The sequence shown here is derived from an EMBL/GenBank/DDBJ whole genome shotgun (WGS) entry which is preliminary data.</text>
</comment>
<sequence length="193" mass="20203">MPGWTANLTTTTLPKPVHQNNSDVTTAVQTVTWTADAGNQIMPGEFLRFSALAGPLADNVDKLTFKALQTYSNGDVVRWIDPPAADGAPEPEHPAPTLTLVSEDKGNGAARPATTAETPGADLHCTARWLGGGGLVVGILGLALGIVIAARGRRSGTTTSRARPRSLVDQPPSGQTPTTASSWCLRQVPLCWT</sequence>
<dbReference type="CDD" id="cd08545">
    <property type="entry name" value="YcnI_like"/>
    <property type="match status" value="1"/>
</dbReference>
<organism evidence="4 5">
    <name type="scientific">Kutzneria buriramensis</name>
    <dbReference type="NCBI Taxonomy" id="1045776"/>
    <lineage>
        <taxon>Bacteria</taxon>
        <taxon>Bacillati</taxon>
        <taxon>Actinomycetota</taxon>
        <taxon>Actinomycetes</taxon>
        <taxon>Pseudonocardiales</taxon>
        <taxon>Pseudonocardiaceae</taxon>
        <taxon>Kutzneria</taxon>
    </lineage>
</organism>
<evidence type="ECO:0000256" key="2">
    <source>
        <dbReference type="SAM" id="Phobius"/>
    </source>
</evidence>
<name>A0A3E0HKH8_9PSEU</name>
<evidence type="ECO:0000259" key="3">
    <source>
        <dbReference type="Pfam" id="PF07987"/>
    </source>
</evidence>
<keyword evidence="2" id="KW-0812">Transmembrane</keyword>
<feature type="transmembrane region" description="Helical" evidence="2">
    <location>
        <begin position="129"/>
        <end position="150"/>
    </location>
</feature>
<reference evidence="4 5" key="1">
    <citation type="submission" date="2018-08" db="EMBL/GenBank/DDBJ databases">
        <title>Genomic Encyclopedia of Archaeal and Bacterial Type Strains, Phase II (KMG-II): from individual species to whole genera.</title>
        <authorList>
            <person name="Goeker M."/>
        </authorList>
    </citation>
    <scope>NUCLEOTIDE SEQUENCE [LARGE SCALE GENOMIC DNA]</scope>
    <source>
        <strain evidence="4 5">DSM 45791</strain>
    </source>
</reference>
<dbReference type="Gene3D" id="2.60.40.2230">
    <property type="entry name" value="Uncharacterised protein YcnI-like PF07987, DUF1775"/>
    <property type="match status" value="1"/>
</dbReference>
<dbReference type="EMBL" id="QUNO01000006">
    <property type="protein sequence ID" value="REH46983.1"/>
    <property type="molecule type" value="Genomic_DNA"/>
</dbReference>
<dbReference type="Proteomes" id="UP000256269">
    <property type="component" value="Unassembled WGS sequence"/>
</dbReference>
<evidence type="ECO:0000313" key="4">
    <source>
        <dbReference type="EMBL" id="REH46983.1"/>
    </source>
</evidence>